<dbReference type="GO" id="GO:0000981">
    <property type="term" value="F:DNA-binding transcription factor activity, RNA polymerase II-specific"/>
    <property type="evidence" value="ECO:0007669"/>
    <property type="project" value="InterPro"/>
</dbReference>
<keyword evidence="2" id="KW-0479">Metal-binding</keyword>
<feature type="domain" description="Zn(2)-C6 fungal-type" evidence="10">
    <location>
        <begin position="68"/>
        <end position="98"/>
    </location>
</feature>
<keyword evidence="5" id="KW-0238">DNA-binding</keyword>
<dbReference type="AlphaFoldDB" id="A0A9W9FPC3"/>
<keyword evidence="4" id="KW-0805">Transcription regulation</keyword>
<sequence length="792" mass="90205">MFKIQQVRADWSTAEAPAEWSQASCPPQIEGGAWRESLSAKQELSHWGDVWMMNPSTNQAPPRRYGFACLMCRRWKIKCDGKKPNCANCVKAKEICSYRESPGYNTHLVQQLQVSKKRVDDLEAQLRDLASLDHEERDRRLSEIVRDFDDLNVVERSPGQMTELSQSYDTDRDPESEDLPYGCPAGFSVGEHGKYYGATSRFHPLDSSNSRLIKMPGTEKQEHKASEEYHRKWLASNVRFQESIENVALKNLDNHADVPLDVCDTPLQIYWTWQAPLHNCVYRRSLGGPYCSPFLVNVIFAHAMRHTKDEDTRFNKLEKGEYFLRKAKELLLIEMEQEKPKICTIQGLLILAGRQCATGKSSEGWLYTGMAFRMLTDLGLHLYRGNLEGLDGLEPDNLEVRKRLYLSAYAWDKSISLCLGRPPSLTDLPYSPDSLFDTSDNDTEWKPVYLHGAESAYPVTESLNTLNFIHFCKLAKHLKLQNIFELEAKLRSFYQALPEPLRIQQSASSACCPPPHIFCLNILYHTMLILIFRPFFAWSRNEKLREHALAIRAQQVCTEAATKVNDFFRLYGSTFNFQNQTYLVSYCVYTAATIDIQQVQYEDSALAAAASNRLSTTLKMLESEARQTPGIKRSTDIIKSHLTPCPEERTLIPKTMPTYTGTQVQSKLEIRVPPDGGPVPSYQRTHNKSTLPTRPSYGQLKSPLSQSYHSAEAIPPQLQTHSGIIEAMEPRREGQLSPQDQMHDENIGSLMTQAMDVDTTWHDWEFFNAGGGFVPDNGGLVPFDPAYQFNMY</sequence>
<accession>A0A9W9FPC3</accession>
<dbReference type="SMART" id="SM00066">
    <property type="entry name" value="GAL4"/>
    <property type="match status" value="1"/>
</dbReference>
<keyword evidence="12" id="KW-1185">Reference proteome</keyword>
<evidence type="ECO:0000256" key="2">
    <source>
        <dbReference type="ARBA" id="ARBA00022723"/>
    </source>
</evidence>
<dbReference type="GO" id="GO:0003677">
    <property type="term" value="F:DNA binding"/>
    <property type="evidence" value="ECO:0007669"/>
    <property type="project" value="UniProtKB-KW"/>
</dbReference>
<dbReference type="CDD" id="cd12148">
    <property type="entry name" value="fungal_TF_MHR"/>
    <property type="match status" value="1"/>
</dbReference>
<evidence type="ECO:0000256" key="9">
    <source>
        <dbReference type="SAM" id="MobiDB-lite"/>
    </source>
</evidence>
<proteinExistence type="predicted"/>
<feature type="coiled-coil region" evidence="8">
    <location>
        <begin position="105"/>
        <end position="132"/>
    </location>
</feature>
<dbReference type="OrthoDB" id="4161332at2759"/>
<dbReference type="InterPro" id="IPR007219">
    <property type="entry name" value="XnlR_reg_dom"/>
</dbReference>
<feature type="compositionally biased region" description="Polar residues" evidence="9">
    <location>
        <begin position="682"/>
        <end position="693"/>
    </location>
</feature>
<dbReference type="GO" id="GO:0006351">
    <property type="term" value="P:DNA-templated transcription"/>
    <property type="evidence" value="ECO:0007669"/>
    <property type="project" value="InterPro"/>
</dbReference>
<dbReference type="PANTHER" id="PTHR31313">
    <property type="entry name" value="TY1 ENHANCER ACTIVATOR"/>
    <property type="match status" value="1"/>
</dbReference>
<dbReference type="InterPro" id="IPR036864">
    <property type="entry name" value="Zn2-C6_fun-type_DNA-bd_sf"/>
</dbReference>
<feature type="region of interest" description="Disordered" evidence="9">
    <location>
        <begin position="670"/>
        <end position="702"/>
    </location>
</feature>
<reference evidence="11" key="2">
    <citation type="journal article" date="2023" name="IMA Fungus">
        <title>Comparative genomic study of the Penicillium genus elucidates a diverse pangenome and 15 lateral gene transfer events.</title>
        <authorList>
            <person name="Petersen C."/>
            <person name="Sorensen T."/>
            <person name="Nielsen M.R."/>
            <person name="Sondergaard T.E."/>
            <person name="Sorensen J.L."/>
            <person name="Fitzpatrick D.A."/>
            <person name="Frisvad J.C."/>
            <person name="Nielsen K.L."/>
        </authorList>
    </citation>
    <scope>NUCLEOTIDE SEQUENCE</scope>
    <source>
        <strain evidence="11">IBT 30761</strain>
    </source>
</reference>
<dbReference type="GO" id="GO:0005634">
    <property type="term" value="C:nucleus"/>
    <property type="evidence" value="ECO:0007669"/>
    <property type="project" value="UniProtKB-SubCell"/>
</dbReference>
<dbReference type="Pfam" id="PF04082">
    <property type="entry name" value="Fungal_trans"/>
    <property type="match status" value="1"/>
</dbReference>
<keyword evidence="3" id="KW-0862">Zinc</keyword>
<name>A0A9W9FPC3_9EURO</name>
<comment type="caution">
    <text evidence="11">The sequence shown here is derived from an EMBL/GenBank/DDBJ whole genome shotgun (WGS) entry which is preliminary data.</text>
</comment>
<gene>
    <name evidence="11" type="ORF">N7532_004413</name>
</gene>
<dbReference type="CDD" id="cd00067">
    <property type="entry name" value="GAL4"/>
    <property type="match status" value="1"/>
</dbReference>
<dbReference type="PROSITE" id="PS50048">
    <property type="entry name" value="ZN2_CY6_FUNGAL_2"/>
    <property type="match status" value="1"/>
</dbReference>
<evidence type="ECO:0000313" key="12">
    <source>
        <dbReference type="Proteomes" id="UP001149074"/>
    </source>
</evidence>
<organism evidence="11 12">
    <name type="scientific">Penicillium argentinense</name>
    <dbReference type="NCBI Taxonomy" id="1131581"/>
    <lineage>
        <taxon>Eukaryota</taxon>
        <taxon>Fungi</taxon>
        <taxon>Dikarya</taxon>
        <taxon>Ascomycota</taxon>
        <taxon>Pezizomycotina</taxon>
        <taxon>Eurotiomycetes</taxon>
        <taxon>Eurotiomycetidae</taxon>
        <taxon>Eurotiales</taxon>
        <taxon>Aspergillaceae</taxon>
        <taxon>Penicillium</taxon>
    </lineage>
</organism>
<comment type="subcellular location">
    <subcellularLocation>
        <location evidence="1">Nucleus</location>
    </subcellularLocation>
</comment>
<dbReference type="PANTHER" id="PTHR31313:SF81">
    <property type="entry name" value="TY1 ENHANCER ACTIVATOR"/>
    <property type="match status" value="1"/>
</dbReference>
<keyword evidence="6" id="KW-0804">Transcription</keyword>
<keyword evidence="7" id="KW-0539">Nucleus</keyword>
<evidence type="ECO:0000256" key="5">
    <source>
        <dbReference type="ARBA" id="ARBA00023125"/>
    </source>
</evidence>
<evidence type="ECO:0000259" key="10">
    <source>
        <dbReference type="PROSITE" id="PS50048"/>
    </source>
</evidence>
<reference evidence="11" key="1">
    <citation type="submission" date="2022-11" db="EMBL/GenBank/DDBJ databases">
        <authorList>
            <person name="Petersen C."/>
        </authorList>
    </citation>
    <scope>NUCLEOTIDE SEQUENCE</scope>
    <source>
        <strain evidence="11">IBT 30761</strain>
    </source>
</reference>
<dbReference type="Pfam" id="PF00172">
    <property type="entry name" value="Zn_clus"/>
    <property type="match status" value="1"/>
</dbReference>
<evidence type="ECO:0000256" key="3">
    <source>
        <dbReference type="ARBA" id="ARBA00022833"/>
    </source>
</evidence>
<dbReference type="RefSeq" id="XP_056477264.1">
    <property type="nucleotide sequence ID" value="XM_056616907.1"/>
</dbReference>
<dbReference type="SMART" id="SM00906">
    <property type="entry name" value="Fungal_trans"/>
    <property type="match status" value="1"/>
</dbReference>
<evidence type="ECO:0000313" key="11">
    <source>
        <dbReference type="EMBL" id="KAJ5103884.1"/>
    </source>
</evidence>
<evidence type="ECO:0000256" key="8">
    <source>
        <dbReference type="SAM" id="Coils"/>
    </source>
</evidence>
<keyword evidence="8" id="KW-0175">Coiled coil</keyword>
<dbReference type="SUPFAM" id="SSF57701">
    <property type="entry name" value="Zn2/Cys6 DNA-binding domain"/>
    <property type="match status" value="1"/>
</dbReference>
<dbReference type="PROSITE" id="PS00463">
    <property type="entry name" value="ZN2_CY6_FUNGAL_1"/>
    <property type="match status" value="1"/>
</dbReference>
<evidence type="ECO:0000256" key="1">
    <source>
        <dbReference type="ARBA" id="ARBA00004123"/>
    </source>
</evidence>
<dbReference type="GO" id="GO:0008270">
    <property type="term" value="F:zinc ion binding"/>
    <property type="evidence" value="ECO:0007669"/>
    <property type="project" value="InterPro"/>
</dbReference>
<dbReference type="InterPro" id="IPR001138">
    <property type="entry name" value="Zn2Cys6_DnaBD"/>
</dbReference>
<dbReference type="Gene3D" id="4.10.240.10">
    <property type="entry name" value="Zn(2)-C6 fungal-type DNA-binding domain"/>
    <property type="match status" value="1"/>
</dbReference>
<dbReference type="GeneID" id="81355886"/>
<evidence type="ECO:0000256" key="6">
    <source>
        <dbReference type="ARBA" id="ARBA00023163"/>
    </source>
</evidence>
<evidence type="ECO:0000256" key="4">
    <source>
        <dbReference type="ARBA" id="ARBA00023015"/>
    </source>
</evidence>
<dbReference type="InterPro" id="IPR051615">
    <property type="entry name" value="Transcr_Regulatory_Elem"/>
</dbReference>
<evidence type="ECO:0000256" key="7">
    <source>
        <dbReference type="ARBA" id="ARBA00023242"/>
    </source>
</evidence>
<protein>
    <submittedName>
        <fullName evidence="11">Fungal-specific transcription factor domain-containing protein</fullName>
    </submittedName>
</protein>
<dbReference type="Proteomes" id="UP001149074">
    <property type="component" value="Unassembled WGS sequence"/>
</dbReference>
<dbReference type="EMBL" id="JAPQKI010000004">
    <property type="protein sequence ID" value="KAJ5103884.1"/>
    <property type="molecule type" value="Genomic_DNA"/>
</dbReference>